<keyword evidence="1" id="KW-0472">Membrane</keyword>
<keyword evidence="3" id="KW-1185">Reference proteome</keyword>
<dbReference type="GeneID" id="99987515"/>
<organism evidence="2 3">
    <name type="scientific">Roseivirga pacifica</name>
    <dbReference type="NCBI Taxonomy" id="1267423"/>
    <lineage>
        <taxon>Bacteria</taxon>
        <taxon>Pseudomonadati</taxon>
        <taxon>Bacteroidota</taxon>
        <taxon>Cytophagia</taxon>
        <taxon>Cytophagales</taxon>
        <taxon>Roseivirgaceae</taxon>
        <taxon>Roseivirga</taxon>
    </lineage>
</organism>
<dbReference type="STRING" id="1267423.SAMN05216290_2830"/>
<evidence type="ECO:0000313" key="3">
    <source>
        <dbReference type="Proteomes" id="UP000199437"/>
    </source>
</evidence>
<evidence type="ECO:0000313" key="2">
    <source>
        <dbReference type="EMBL" id="SEW32168.1"/>
    </source>
</evidence>
<dbReference type="OrthoDB" id="982889at2"/>
<protein>
    <submittedName>
        <fullName evidence="2">Uncharacterized protein</fullName>
    </submittedName>
</protein>
<accession>A0A1I0QXD4</accession>
<name>A0A1I0QXD4_9BACT</name>
<gene>
    <name evidence="2" type="ORF">SAMN05216290_2830</name>
</gene>
<sequence length="386" mass="44572">MNTNNHQEFVGKLEKLYGAFDPEIKRFAKASNSEISRKLGYSDAQFSRLINSSATEGEYARAIQNTNRILKLLELESALKTAKEKQQNGANPSPKKNTTLLYAVITLLALSTAFFIYKSVNFKHEIVGSEETRDDMLKWSFETPFVNPFIELDDLPADCSYPCYKYQGKWELKQPYKIPFFREQNGFHYVATEVNMYARCMSEKSAEGNIIEAYEYQRHEIWYDKRELPIDSFMVAGFQGQLTETYQNQHFEDDNNFVKLAVIHTFFRNEFNLDSGGIERSGKVIGRDVDFVSERELKGEFSSEKLMLDAMTQVNAIITNRLEDFSRPISCDFAALPKDDYNLVIEGDEISFDCEMTTSRFAIDYTKTYVLKDQFIKNTCVPDNTL</sequence>
<proteinExistence type="predicted"/>
<dbReference type="EMBL" id="FOIR01000002">
    <property type="protein sequence ID" value="SEW32168.1"/>
    <property type="molecule type" value="Genomic_DNA"/>
</dbReference>
<dbReference type="Proteomes" id="UP000199437">
    <property type="component" value="Unassembled WGS sequence"/>
</dbReference>
<reference evidence="3" key="1">
    <citation type="submission" date="2016-10" db="EMBL/GenBank/DDBJ databases">
        <authorList>
            <person name="Varghese N."/>
            <person name="Submissions S."/>
        </authorList>
    </citation>
    <scope>NUCLEOTIDE SEQUENCE [LARGE SCALE GENOMIC DNA]</scope>
    <source>
        <strain evidence="3">CGMCC 1.12402</strain>
    </source>
</reference>
<evidence type="ECO:0000256" key="1">
    <source>
        <dbReference type="SAM" id="Phobius"/>
    </source>
</evidence>
<keyword evidence="1" id="KW-0812">Transmembrane</keyword>
<feature type="transmembrane region" description="Helical" evidence="1">
    <location>
        <begin position="100"/>
        <end position="117"/>
    </location>
</feature>
<dbReference type="RefSeq" id="WP_090259214.1">
    <property type="nucleotide sequence ID" value="NZ_FOIR01000002.1"/>
</dbReference>
<dbReference type="AlphaFoldDB" id="A0A1I0QXD4"/>
<keyword evidence="1" id="KW-1133">Transmembrane helix</keyword>